<evidence type="ECO:0000256" key="1">
    <source>
        <dbReference type="SAM" id="MobiDB-lite"/>
    </source>
</evidence>
<dbReference type="AlphaFoldDB" id="A0A0A5G002"/>
<dbReference type="RefSeq" id="WP_027445992.1">
    <property type="nucleotide sequence ID" value="NZ_AULJ01000019.1"/>
</dbReference>
<evidence type="ECO:0000313" key="3">
    <source>
        <dbReference type="Proteomes" id="UP000030403"/>
    </source>
</evidence>
<dbReference type="Proteomes" id="UP000030403">
    <property type="component" value="Unassembled WGS sequence"/>
</dbReference>
<feature type="region of interest" description="Disordered" evidence="1">
    <location>
        <begin position="170"/>
        <end position="189"/>
    </location>
</feature>
<dbReference type="OrthoDB" id="5241360at2"/>
<keyword evidence="3" id="KW-1185">Reference proteome</keyword>
<dbReference type="EMBL" id="AVPF01000057">
    <property type="protein sequence ID" value="KGX84395.1"/>
    <property type="molecule type" value="Genomic_DNA"/>
</dbReference>
<reference evidence="2 3" key="1">
    <citation type="submission" date="2013-08" db="EMBL/GenBank/DDBJ databases">
        <authorList>
            <person name="Huang J."/>
            <person name="Wang G."/>
        </authorList>
    </citation>
    <scope>NUCLEOTIDE SEQUENCE [LARGE SCALE GENOMIC DNA]</scope>
    <source>
        <strain evidence="2 3">BH030004</strain>
    </source>
</reference>
<comment type="caution">
    <text evidence="2">The sequence shown here is derived from an EMBL/GenBank/DDBJ whole genome shotgun (WGS) entry which is preliminary data.</text>
</comment>
<organism evidence="2 3">
    <name type="scientific">Pontibacillus marinus BH030004 = DSM 16465</name>
    <dbReference type="NCBI Taxonomy" id="1385511"/>
    <lineage>
        <taxon>Bacteria</taxon>
        <taxon>Bacillati</taxon>
        <taxon>Bacillota</taxon>
        <taxon>Bacilli</taxon>
        <taxon>Bacillales</taxon>
        <taxon>Bacillaceae</taxon>
        <taxon>Pontibacillus</taxon>
    </lineage>
</organism>
<accession>A0A0A5G002</accession>
<dbReference type="Pfam" id="PF18846">
    <property type="entry name" value="baeRF_family5"/>
    <property type="match status" value="1"/>
</dbReference>
<sequence>MNLHKELKRLENFYAEKPDQVLTMYLNTDLSDPEQQGGEWKIHFKNGMNNFEHYLQESGNKDELKNFRNLKEQLEKFILEYERNLSKSLVVIASTDGELWFAQPIQMPVKTEFYWEDTPQLHQLRELHEKFPRTGIILVQQNNIKIIEAELGAVHDTDHYELDIDTEDWRQNTGPHQAKPSMGSGKSPQKEQFYDRFHANQQRWYKSIAPTLDKLAKDGNWEAIYIVGNKEEAEEIESHMNKPITEIVPKNLLEHEETKVIDEVVL</sequence>
<proteinExistence type="predicted"/>
<name>A0A0A5G002_9BACI</name>
<protein>
    <recommendedName>
        <fullName evidence="4">Protein required for attachment to host cells</fullName>
    </recommendedName>
</protein>
<evidence type="ECO:0008006" key="4">
    <source>
        <dbReference type="Google" id="ProtNLM"/>
    </source>
</evidence>
<dbReference type="STRING" id="1385511.GCA_000425225_01975"/>
<dbReference type="eggNOG" id="COG1503">
    <property type="taxonomic scope" value="Bacteria"/>
</dbReference>
<evidence type="ECO:0000313" key="2">
    <source>
        <dbReference type="EMBL" id="KGX84395.1"/>
    </source>
</evidence>
<gene>
    <name evidence="2" type="ORF">N783_17595</name>
</gene>
<dbReference type="InterPro" id="IPR040983">
    <property type="entry name" value="Bact_RF_family5"/>
</dbReference>